<proteinExistence type="predicted"/>
<protein>
    <submittedName>
        <fullName evidence="2">Uncharacterized protein</fullName>
    </submittedName>
</protein>
<gene>
    <name evidence="2" type="ORF">RRG08_054835</name>
</gene>
<dbReference type="AlphaFoldDB" id="A0AAE1A5L5"/>
<evidence type="ECO:0000256" key="1">
    <source>
        <dbReference type="SAM" id="MobiDB-lite"/>
    </source>
</evidence>
<keyword evidence="3" id="KW-1185">Reference proteome</keyword>
<feature type="compositionally biased region" description="Polar residues" evidence="1">
    <location>
        <begin position="26"/>
        <end position="37"/>
    </location>
</feature>
<dbReference type="Proteomes" id="UP001283361">
    <property type="component" value="Unassembled WGS sequence"/>
</dbReference>
<comment type="caution">
    <text evidence="2">The sequence shown here is derived from an EMBL/GenBank/DDBJ whole genome shotgun (WGS) entry which is preliminary data.</text>
</comment>
<organism evidence="2 3">
    <name type="scientific">Elysia crispata</name>
    <name type="common">lettuce slug</name>
    <dbReference type="NCBI Taxonomy" id="231223"/>
    <lineage>
        <taxon>Eukaryota</taxon>
        <taxon>Metazoa</taxon>
        <taxon>Spiralia</taxon>
        <taxon>Lophotrochozoa</taxon>
        <taxon>Mollusca</taxon>
        <taxon>Gastropoda</taxon>
        <taxon>Heterobranchia</taxon>
        <taxon>Euthyneura</taxon>
        <taxon>Panpulmonata</taxon>
        <taxon>Sacoglossa</taxon>
        <taxon>Placobranchoidea</taxon>
        <taxon>Plakobranchidae</taxon>
        <taxon>Elysia</taxon>
    </lineage>
</organism>
<reference evidence="2" key="1">
    <citation type="journal article" date="2023" name="G3 (Bethesda)">
        <title>A reference genome for the long-term kleptoplast-retaining sea slug Elysia crispata morphotype clarki.</title>
        <authorList>
            <person name="Eastman K.E."/>
            <person name="Pendleton A.L."/>
            <person name="Shaikh M.A."/>
            <person name="Suttiyut T."/>
            <person name="Ogas R."/>
            <person name="Tomko P."/>
            <person name="Gavelis G."/>
            <person name="Widhalm J.R."/>
            <person name="Wisecaver J.H."/>
        </authorList>
    </citation>
    <scope>NUCLEOTIDE SEQUENCE</scope>
    <source>
        <strain evidence="2">ECLA1</strain>
    </source>
</reference>
<evidence type="ECO:0000313" key="2">
    <source>
        <dbReference type="EMBL" id="KAK3781495.1"/>
    </source>
</evidence>
<feature type="region of interest" description="Disordered" evidence="1">
    <location>
        <begin position="1"/>
        <end position="37"/>
    </location>
</feature>
<sequence>MGQNTIRWSRRQACLDTQKGREGGSSRLSTSFLTQRQQQDVTKVSLPIEPGAQSRRVRSRETTLNKEKTVPGYKRLPGFINIQAWYGGPCLCFTEKF</sequence>
<name>A0AAE1A5L5_9GAST</name>
<evidence type="ECO:0000313" key="3">
    <source>
        <dbReference type="Proteomes" id="UP001283361"/>
    </source>
</evidence>
<accession>A0AAE1A5L5</accession>
<dbReference type="EMBL" id="JAWDGP010002623">
    <property type="protein sequence ID" value="KAK3781495.1"/>
    <property type="molecule type" value="Genomic_DNA"/>
</dbReference>